<dbReference type="Proteomes" id="UP000240319">
    <property type="component" value="Segment"/>
</dbReference>
<dbReference type="Pfam" id="PF13936">
    <property type="entry name" value="HTH_38"/>
    <property type="match status" value="1"/>
</dbReference>
<organism evidence="2 3">
    <name type="scientific">Faecalibacterium phage FP_Lagaffe</name>
    <dbReference type="NCBI Taxonomy" id="2070183"/>
    <lineage>
        <taxon>Viruses</taxon>
        <taxon>Duplodnaviria</taxon>
        <taxon>Heunggongvirae</taxon>
        <taxon>Uroviricota</taxon>
        <taxon>Caudoviricetes</taxon>
        <taxon>Lagaffevirus</taxon>
        <taxon>Lagaffevirus lagaffe</taxon>
    </lineage>
</organism>
<dbReference type="Gene3D" id="1.10.10.60">
    <property type="entry name" value="Homeodomain-like"/>
    <property type="match status" value="1"/>
</dbReference>
<dbReference type="InterPro" id="IPR009057">
    <property type="entry name" value="Homeodomain-like_sf"/>
</dbReference>
<proteinExistence type="predicted"/>
<dbReference type="InterPro" id="IPR025246">
    <property type="entry name" value="IS30-like_HTH"/>
</dbReference>
<dbReference type="GeneID" id="54987640"/>
<evidence type="ECO:0000313" key="3">
    <source>
        <dbReference type="Proteomes" id="UP000240319"/>
    </source>
</evidence>
<evidence type="ECO:0000313" key="2">
    <source>
        <dbReference type="EMBL" id="AUV56390.1"/>
    </source>
</evidence>
<evidence type="ECO:0000259" key="1">
    <source>
        <dbReference type="Pfam" id="PF13936"/>
    </source>
</evidence>
<sequence length="106" mass="12298">MRKEAKASGRIIFLPEKHRKRGENVRNYRYLTFGDREKIETEYAAGGRPADIAIDLGVHVATIYKELKRGDTGQLDKNMRREYSAELAQRRLIESFKCRGRKSPTI</sequence>
<dbReference type="KEGG" id="vg:54987640"/>
<name>A0A2K9V2Y0_9CAUD</name>
<dbReference type="RefSeq" id="YP_009797229.1">
    <property type="nucleotide sequence ID" value="NC_047911.1"/>
</dbReference>
<feature type="domain" description="Transposase IS30-like HTH" evidence="1">
    <location>
        <begin position="28"/>
        <end position="70"/>
    </location>
</feature>
<protein>
    <submittedName>
        <fullName evidence="2">Putative DNA binding domain-containing protein</fullName>
    </submittedName>
</protein>
<accession>A0A2K9V2Y0</accession>
<reference evidence="2 3" key="1">
    <citation type="submission" date="2017-12" db="EMBL/GenBank/DDBJ databases">
        <title>Phages infecting Faecalibacterium prausnitzii belong to novel viral genera that help decipher intestinal viromes.</title>
        <authorList>
            <person name="Petit M.-A."/>
            <person name="De Paepe M."/>
            <person name="Benevides L."/>
            <person name="Langella P."/>
        </authorList>
    </citation>
    <scope>NUCLEOTIDE SEQUENCE [LARGE SCALE GENOMIC DNA]</scope>
</reference>
<dbReference type="SUPFAM" id="SSF46689">
    <property type="entry name" value="Homeodomain-like"/>
    <property type="match status" value="1"/>
</dbReference>
<dbReference type="EMBL" id="MG711461">
    <property type="protein sequence ID" value="AUV56390.1"/>
    <property type="molecule type" value="Genomic_DNA"/>
</dbReference>
<keyword evidence="3" id="KW-1185">Reference proteome</keyword>